<evidence type="ECO:0000313" key="4">
    <source>
        <dbReference type="Proteomes" id="UP001265983"/>
    </source>
</evidence>
<feature type="compositionally biased region" description="Polar residues" evidence="1">
    <location>
        <begin position="13"/>
        <end position="24"/>
    </location>
</feature>
<organism evidence="3 4">
    <name type="scientific">Corynebacterium rouxii</name>
    <dbReference type="NCBI Taxonomy" id="2719119"/>
    <lineage>
        <taxon>Bacteria</taxon>
        <taxon>Bacillati</taxon>
        <taxon>Actinomycetota</taxon>
        <taxon>Actinomycetes</taxon>
        <taxon>Mycobacteriales</taxon>
        <taxon>Corynebacteriaceae</taxon>
        <taxon>Corynebacterium</taxon>
    </lineage>
</organism>
<feature type="region of interest" description="Disordered" evidence="1">
    <location>
        <begin position="1"/>
        <end position="24"/>
    </location>
</feature>
<feature type="domain" description="Virulence-associated protein E-like" evidence="2">
    <location>
        <begin position="485"/>
        <end position="698"/>
    </location>
</feature>
<feature type="region of interest" description="Disordered" evidence="1">
    <location>
        <begin position="213"/>
        <end position="233"/>
    </location>
</feature>
<dbReference type="Proteomes" id="UP001265983">
    <property type="component" value="Unassembled WGS sequence"/>
</dbReference>
<dbReference type="PANTHER" id="PTHR34985">
    <property type="entry name" value="SLR0554 PROTEIN"/>
    <property type="match status" value="1"/>
</dbReference>
<sequence>MKNRELKIATAPKRTSSRWTNTHTTPQDLTAKAYEPHIIPLTTTEYHNLPKPKKDHHKDIGGFVGGHLKNGQRRKGHILTRSLITLDIDNLPPTTQLPTVLNEKLNYAWLAHTTLSHQKEAPRWRLWIWLNRDITPDEYGAISRRIAQDINPGLNWFDPTTFEPERLMFWPSALTDSDYQAHISKNQPTLNPDTILARYDTWHDITTWPGITTTTTTNSGNNKVEDPTQKPGMLGAFNRAYPIEKAITTFLPTTYTKGTTKNRYTYTGGTSSNGLIIYNNGYLCYSQHATDPASDGHTHSAFDLIRIHKYGHLDTDANTPANKQPSYLAMSDFITQDPKTKEENAKTTAATINEAFQQITQETTAEDTTTHEDPTAWLQQLETKRNGDYTDTIGNFELIFTHDPRLNNINWNSHANQLQAQDPQALPWTQIKPGWTDNDDAQLKTTIARTYKGLYSPTKMHDALLSAASKRAFHPVRDYFNTLPPWDGIPRLDTLLVDTLGAEDTPYTHETTRKTLIAAVRRTFHPGTKFDTVLTLVGPQGIGKSTIFAKLAGQWFSDSLAITDMKDKTGAEKLAGNLIVEISELAGMRKTEAEPVKSFISRTEDKYRPAYGRTVEIYPRQCVIVGTTNATDGFLRDPTGGRRWWPINVTGKGTIKAHQLSEETIGQIWAEAIYYNKKGESLYLTGETLKQAEHAQTENVETDDRTGLVAEYLEKKLPKSWDTIPLGARRIYLDGGTLPDHLHNYATGDPFMERASVSKIEIWAECFGEDPNRMTRRDSYDIASIMQQIDGWDDAGKSQRLPIYGKQRIYERTNVLVS</sequence>
<evidence type="ECO:0000313" key="3">
    <source>
        <dbReference type="EMBL" id="MDT9411326.1"/>
    </source>
</evidence>
<dbReference type="EMBL" id="JARUHM010000010">
    <property type="protein sequence ID" value="MDT9411326.1"/>
    <property type="molecule type" value="Genomic_DNA"/>
</dbReference>
<keyword evidence="4" id="KW-1185">Reference proteome</keyword>
<name>A0ABU3PNC4_9CORY</name>
<reference evidence="3 4" key="1">
    <citation type="submission" date="2023-03" db="EMBL/GenBank/DDBJ databases">
        <title>Whole genome sequence of the first Corynebacterium rouxii strains isolated in Brazil: a recent member of Corynebacterium diphtheriae complex.</title>
        <authorList>
            <person name="Vieira V."/>
            <person name="Ramos J.N."/>
            <person name="Araujo M.R.B."/>
            <person name="Baio P.V."/>
            <person name="Sant'Anna L.O."/>
            <person name="Veras J.F.C."/>
            <person name="Vieira E.M.D."/>
            <person name="Sousa M.A.B."/>
            <person name="Camargo C.H."/>
            <person name="Sacchi C.T."/>
            <person name="Campos K.R."/>
            <person name="Santos M.B.N."/>
            <person name="Bokermann S."/>
            <person name="Alvim L.B."/>
            <person name="Santos L.S."/>
            <person name="Mattos-Guaraldi A.L."/>
        </authorList>
    </citation>
    <scope>NUCLEOTIDE SEQUENCE [LARGE SCALE GENOMIC DNA]</scope>
    <source>
        <strain evidence="3 4">70862</strain>
    </source>
</reference>
<dbReference type="Pfam" id="PF05272">
    <property type="entry name" value="VapE-like_dom"/>
    <property type="match status" value="1"/>
</dbReference>
<evidence type="ECO:0000256" key="1">
    <source>
        <dbReference type="SAM" id="MobiDB-lite"/>
    </source>
</evidence>
<dbReference type="SUPFAM" id="SSF52540">
    <property type="entry name" value="P-loop containing nucleoside triphosphate hydrolases"/>
    <property type="match status" value="1"/>
</dbReference>
<protein>
    <submittedName>
        <fullName evidence="3">Virulence-associated E family protein</fullName>
    </submittedName>
</protein>
<dbReference type="InterPro" id="IPR027417">
    <property type="entry name" value="P-loop_NTPase"/>
</dbReference>
<dbReference type="RefSeq" id="WP_315649936.1">
    <property type="nucleotide sequence ID" value="NZ_JARUHM010000010.1"/>
</dbReference>
<dbReference type="InterPro" id="IPR007936">
    <property type="entry name" value="VapE-like_dom"/>
</dbReference>
<evidence type="ECO:0000259" key="2">
    <source>
        <dbReference type="Pfam" id="PF05272"/>
    </source>
</evidence>
<gene>
    <name evidence="3" type="ORF">P8T80_08035</name>
</gene>
<comment type="caution">
    <text evidence="3">The sequence shown here is derived from an EMBL/GenBank/DDBJ whole genome shotgun (WGS) entry which is preliminary data.</text>
</comment>
<dbReference type="PANTHER" id="PTHR34985:SF1">
    <property type="entry name" value="SLR0554 PROTEIN"/>
    <property type="match status" value="1"/>
</dbReference>
<accession>A0ABU3PNC4</accession>
<proteinExistence type="predicted"/>